<dbReference type="Proteomes" id="UP000053279">
    <property type="component" value="Unassembled WGS sequence"/>
</dbReference>
<accession>R1FTG5</accession>
<dbReference type="AlphaFoldDB" id="R1FTG5"/>
<name>R1FTG5_NANST</name>
<protein>
    <submittedName>
        <fullName evidence="1">Uncharacterized protein</fullName>
    </submittedName>
</protein>
<evidence type="ECO:0000313" key="1">
    <source>
        <dbReference type="EMBL" id="EOD42390.1"/>
    </source>
</evidence>
<organism evidence="1 2">
    <name type="scientific">Nanobsidianus stetteri</name>
    <dbReference type="NCBI Taxonomy" id="1294122"/>
    <lineage>
        <taxon>Archaea</taxon>
        <taxon>Nanobdellota</taxon>
        <taxon>Candidatus Nanoarchaeia</taxon>
        <taxon>Nanoarchaeales</taxon>
        <taxon>Nanopusillaceae</taxon>
        <taxon>Candidatus Nanobsidianus</taxon>
    </lineage>
</organism>
<evidence type="ECO:0000313" key="2">
    <source>
        <dbReference type="Proteomes" id="UP000053279"/>
    </source>
</evidence>
<proteinExistence type="predicted"/>
<dbReference type="EMBL" id="APJZ01000003">
    <property type="protein sequence ID" value="EOD42390.1"/>
    <property type="molecule type" value="Genomic_DNA"/>
</dbReference>
<gene>
    <name evidence="1" type="ORF">Nst1_423</name>
</gene>
<comment type="caution">
    <text evidence="1">The sequence shown here is derived from an EMBL/GenBank/DDBJ whole genome shotgun (WGS) entry which is preliminary data.</text>
</comment>
<reference evidence="1 2" key="1">
    <citation type="submission" date="2013-02" db="EMBL/GenBank/DDBJ databases">
        <title>Insights into archaeal evolution and symbiosis from the genomes of a Nanoarchaeon and its crenarchaeal host from Yellowstone National Park.</title>
        <authorList>
            <person name="Podar M."/>
            <person name="Makarova K.S."/>
            <person name="Graham D.E."/>
            <person name="Wolf Y.I."/>
            <person name="Koonin E.V."/>
            <person name="Reysenbach A.-L."/>
        </authorList>
    </citation>
    <scope>NUCLEOTIDE SEQUENCE [LARGE SCALE GENOMIC DNA]</scope>
</reference>
<sequence length="419" mass="49396">MSNYMSCLDEKSYYDYFQCIRNYVNSKNSFKGASYIIKTNSGTETISKYLIFYKIYGHAILGHHNLLDLPENSYLIVLLEKEDDVIEYIKEIGKRRQDIYVFDYYLRTKIPESILLRNSKNPEDIKKLIEARPYGFKTKRDIEKLKKSLDKRLVDIFYVPLSLSLILLLKNPEYFPNIYYISKLYTINTPYVFKILLGTSDIIKEPVKLFNDNLNFLSIIEFEKYPTIEPYSLGLNYNFELNYENLNKFEIQIKFDEFRHRFYDSIIKTSKAISTLKFSPADIEPYQIVMKNGKVIFIDIASGNIVPISQKGLEKIIVRAIKDMIEGIKESPLLKHCTKKENYVICNEKIKDSELHKIFVNDIERYLFYNNRTDNLIRNIKIGAQRLDDIIIQYKDDEFEENREILLGTTGLYLGSLTN</sequence>
<keyword evidence="2" id="KW-1185">Reference proteome</keyword>